<keyword evidence="3" id="KW-1185">Reference proteome</keyword>
<accession>A0A420I518</accession>
<dbReference type="EMBL" id="MCBQ01012958">
    <property type="protein sequence ID" value="RKF64808.1"/>
    <property type="molecule type" value="Genomic_DNA"/>
</dbReference>
<proteinExistence type="predicted"/>
<name>A0A420I518_9PEZI</name>
<dbReference type="AlphaFoldDB" id="A0A420I518"/>
<evidence type="ECO:0000313" key="2">
    <source>
        <dbReference type="EMBL" id="RKF64808.1"/>
    </source>
</evidence>
<dbReference type="InterPro" id="IPR004860">
    <property type="entry name" value="LAGLIDADG_dom"/>
</dbReference>
<sequence>MGNRGSKSAICESIAVKEQRVDGKKSHLRCTLLGFERSYLVKIPSNQIIKKQFYYTAIANYLNIFDFISGFTDAEVCFLIIIRKTGKTYLDILILIKTYFGVGRIIKERNGCCDFLISSLDQIRTKVIPHFYKYLLKIAFMIQHKEHLTAEGLQKIAFPNYVALERPLLPPLRAKLDPQ</sequence>
<dbReference type="GO" id="GO:0004519">
    <property type="term" value="F:endonuclease activity"/>
    <property type="evidence" value="ECO:0007669"/>
    <property type="project" value="InterPro"/>
</dbReference>
<feature type="domain" description="Homing endonuclease LAGLIDADG" evidence="1">
    <location>
        <begin position="68"/>
        <end position="137"/>
    </location>
</feature>
<dbReference type="Proteomes" id="UP000283383">
    <property type="component" value="Unassembled WGS sequence"/>
</dbReference>
<reference evidence="2 3" key="1">
    <citation type="journal article" date="2018" name="BMC Genomics">
        <title>Comparative genome analyses reveal sequence features reflecting distinct modes of host-adaptation between dicot and monocot powdery mildew.</title>
        <authorList>
            <person name="Wu Y."/>
            <person name="Ma X."/>
            <person name="Pan Z."/>
            <person name="Kale S.D."/>
            <person name="Song Y."/>
            <person name="King H."/>
            <person name="Zhang Q."/>
            <person name="Presley C."/>
            <person name="Deng X."/>
            <person name="Wei C.I."/>
            <person name="Xiao S."/>
        </authorList>
    </citation>
    <scope>NUCLEOTIDE SEQUENCE [LARGE SCALE GENOMIC DNA]</scope>
    <source>
        <strain evidence="2">UMSG3</strain>
    </source>
</reference>
<dbReference type="SUPFAM" id="SSF55608">
    <property type="entry name" value="Homing endonucleases"/>
    <property type="match status" value="1"/>
</dbReference>
<comment type="caution">
    <text evidence="2">The sequence shown here is derived from an EMBL/GenBank/DDBJ whole genome shotgun (WGS) entry which is preliminary data.</text>
</comment>
<dbReference type="Pfam" id="PF00961">
    <property type="entry name" value="LAGLIDADG_1"/>
    <property type="match status" value="1"/>
</dbReference>
<evidence type="ECO:0000259" key="1">
    <source>
        <dbReference type="Pfam" id="PF00961"/>
    </source>
</evidence>
<dbReference type="Gene3D" id="3.10.28.10">
    <property type="entry name" value="Homing endonucleases"/>
    <property type="match status" value="1"/>
</dbReference>
<gene>
    <name evidence="2" type="ORF">GcM3_129020</name>
</gene>
<dbReference type="InterPro" id="IPR027434">
    <property type="entry name" value="Homing_endonucl"/>
</dbReference>
<organism evidence="2 3">
    <name type="scientific">Golovinomyces cichoracearum</name>
    <dbReference type="NCBI Taxonomy" id="62708"/>
    <lineage>
        <taxon>Eukaryota</taxon>
        <taxon>Fungi</taxon>
        <taxon>Dikarya</taxon>
        <taxon>Ascomycota</taxon>
        <taxon>Pezizomycotina</taxon>
        <taxon>Leotiomycetes</taxon>
        <taxon>Erysiphales</taxon>
        <taxon>Erysiphaceae</taxon>
        <taxon>Golovinomyces</taxon>
    </lineage>
</organism>
<evidence type="ECO:0000313" key="3">
    <source>
        <dbReference type="Proteomes" id="UP000283383"/>
    </source>
</evidence>
<protein>
    <submittedName>
        <fullName evidence="2">Putative 49.1 kDa protein in ND3 intron</fullName>
    </submittedName>
</protein>